<comment type="cofactor">
    <cofactor evidence="1">
        <name>Fe(2+)</name>
        <dbReference type="ChEBI" id="CHEBI:29033"/>
    </cofactor>
</comment>
<evidence type="ECO:0000256" key="3">
    <source>
        <dbReference type="ARBA" id="ARBA00022723"/>
    </source>
</evidence>
<dbReference type="EMBL" id="JAKNSF020000006">
    <property type="protein sequence ID" value="KAK7738302.1"/>
    <property type="molecule type" value="Genomic_DNA"/>
</dbReference>
<evidence type="ECO:0000313" key="7">
    <source>
        <dbReference type="Proteomes" id="UP001430848"/>
    </source>
</evidence>
<accession>A0ABR1PK25</accession>
<dbReference type="PANTHER" id="PTHR10543">
    <property type="entry name" value="BETA-CAROTENE DIOXYGENASE"/>
    <property type="match status" value="1"/>
</dbReference>
<evidence type="ECO:0000256" key="5">
    <source>
        <dbReference type="ARBA" id="ARBA00023004"/>
    </source>
</evidence>
<dbReference type="Pfam" id="PF03055">
    <property type="entry name" value="RPE65"/>
    <property type="match status" value="1"/>
</dbReference>
<evidence type="ECO:0000256" key="4">
    <source>
        <dbReference type="ARBA" id="ARBA00023002"/>
    </source>
</evidence>
<evidence type="ECO:0000256" key="1">
    <source>
        <dbReference type="ARBA" id="ARBA00001954"/>
    </source>
</evidence>
<proteinExistence type="inferred from homology"/>
<dbReference type="InterPro" id="IPR004294">
    <property type="entry name" value="Carotenoid_Oase"/>
</dbReference>
<keyword evidence="7" id="KW-1185">Reference proteome</keyword>
<comment type="similarity">
    <text evidence="2">Belongs to the carotenoid oxygenase family.</text>
</comment>
<organism evidence="6 7">
    <name type="scientific">Diaporthe eres</name>
    <name type="common">Phomopsis oblonga</name>
    <dbReference type="NCBI Taxonomy" id="83184"/>
    <lineage>
        <taxon>Eukaryota</taxon>
        <taxon>Fungi</taxon>
        <taxon>Dikarya</taxon>
        <taxon>Ascomycota</taxon>
        <taxon>Pezizomycotina</taxon>
        <taxon>Sordariomycetes</taxon>
        <taxon>Sordariomycetidae</taxon>
        <taxon>Diaporthales</taxon>
        <taxon>Diaporthaceae</taxon>
        <taxon>Diaporthe</taxon>
        <taxon>Diaporthe eres species complex</taxon>
    </lineage>
</organism>
<comment type="caution">
    <text evidence="6">The sequence shown here is derived from an EMBL/GenBank/DDBJ whole genome shotgun (WGS) entry which is preliminary data.</text>
</comment>
<keyword evidence="5" id="KW-0408">Iron</keyword>
<gene>
    <name evidence="6" type="ORF">SLS63_002638</name>
</gene>
<keyword evidence="4" id="KW-0560">Oxidoreductase</keyword>
<reference evidence="6 7" key="1">
    <citation type="submission" date="2024-02" db="EMBL/GenBank/DDBJ databases">
        <title>De novo assembly and annotation of 12 fungi associated with fruit tree decline syndrome in Ontario, Canada.</title>
        <authorList>
            <person name="Sulman M."/>
            <person name="Ellouze W."/>
            <person name="Ilyukhin E."/>
        </authorList>
    </citation>
    <scope>NUCLEOTIDE SEQUENCE [LARGE SCALE GENOMIC DNA]</scope>
    <source>
        <strain evidence="6 7">M169</strain>
    </source>
</reference>
<protein>
    <submittedName>
        <fullName evidence="6">Uncharacterized protein</fullName>
    </submittedName>
</protein>
<evidence type="ECO:0000313" key="6">
    <source>
        <dbReference type="EMBL" id="KAK7738302.1"/>
    </source>
</evidence>
<dbReference type="Proteomes" id="UP001430848">
    <property type="component" value="Unassembled WGS sequence"/>
</dbReference>
<evidence type="ECO:0000256" key="2">
    <source>
        <dbReference type="ARBA" id="ARBA00006787"/>
    </source>
</evidence>
<dbReference type="PANTHER" id="PTHR10543:SF89">
    <property type="entry name" value="CAROTENOID 9,10(9',10')-CLEAVAGE DIOXYGENASE 1"/>
    <property type="match status" value="1"/>
</dbReference>
<name>A0ABR1PK25_DIAER</name>
<sequence length="338" mass="37435">MGFYDFEGQVTAKTFTAHPKTDFKTGEMAAYSMEASGLGYVVFVMTSHEMDLEHMKKEAGTHFRKNAHLPNRFGVLPRRNPKPEQARWFDSLKDHYWGHVCNHFEEHGIIYIDAFMHNHDSLKAFPTMHPEIDAAKADVPPIGKFVRFEIDPNSKSTELELPTILSDIPGELARCDDRYTGKPYNHAFGASFGPMGFEGITHTNISTGVTKVWKAGEHTTVGEPCFVPRSADSPEGDGYLFTCCQDQETGYGSLAILDAADINAGPVAVIELPFRAHDGVHGQWVDASRFDSRKPLVDYAGVTPELQEKFGTGAPKPYDDLNARPVLRTVGAKLDGTL</sequence>
<keyword evidence="3" id="KW-0479">Metal-binding</keyword>